<evidence type="ECO:0000313" key="1">
    <source>
        <dbReference type="EMBL" id="KAI7745550.1"/>
    </source>
</evidence>
<comment type="caution">
    <text evidence="1">The sequence shown here is derived from an EMBL/GenBank/DDBJ whole genome shotgun (WGS) entry which is preliminary data.</text>
</comment>
<reference evidence="1" key="1">
    <citation type="submission" date="2022-06" db="EMBL/GenBank/DDBJ databases">
        <title>Uncovering the hologenomic basis of an extraordinary plant invasion.</title>
        <authorList>
            <person name="Bieker V.C."/>
            <person name="Martin M.D."/>
            <person name="Gilbert T."/>
            <person name="Hodgins K."/>
            <person name="Battlay P."/>
            <person name="Petersen B."/>
            <person name="Wilson J."/>
        </authorList>
    </citation>
    <scope>NUCLEOTIDE SEQUENCE</scope>
    <source>
        <strain evidence="1">AA19_3_7</strain>
        <tissue evidence="1">Leaf</tissue>
    </source>
</reference>
<organism evidence="1 2">
    <name type="scientific">Ambrosia artemisiifolia</name>
    <name type="common">Common ragweed</name>
    <dbReference type="NCBI Taxonomy" id="4212"/>
    <lineage>
        <taxon>Eukaryota</taxon>
        <taxon>Viridiplantae</taxon>
        <taxon>Streptophyta</taxon>
        <taxon>Embryophyta</taxon>
        <taxon>Tracheophyta</taxon>
        <taxon>Spermatophyta</taxon>
        <taxon>Magnoliopsida</taxon>
        <taxon>eudicotyledons</taxon>
        <taxon>Gunneridae</taxon>
        <taxon>Pentapetalae</taxon>
        <taxon>asterids</taxon>
        <taxon>campanulids</taxon>
        <taxon>Asterales</taxon>
        <taxon>Asteraceae</taxon>
        <taxon>Asteroideae</taxon>
        <taxon>Heliantheae alliance</taxon>
        <taxon>Heliantheae</taxon>
        <taxon>Ambrosia</taxon>
    </lineage>
</organism>
<sequence>MRLPPLQTLPPSIGCIGITKHVQWSASMMEDEGRLELEGCITSNK</sequence>
<dbReference type="AlphaFoldDB" id="A0AAD5CRU0"/>
<name>A0AAD5CRU0_AMBAR</name>
<proteinExistence type="predicted"/>
<evidence type="ECO:0000313" key="2">
    <source>
        <dbReference type="Proteomes" id="UP001206925"/>
    </source>
</evidence>
<protein>
    <submittedName>
        <fullName evidence="1">Uncharacterized protein</fullName>
    </submittedName>
</protein>
<gene>
    <name evidence="1" type="ORF">M8C21_001285</name>
</gene>
<feature type="non-terminal residue" evidence="1">
    <location>
        <position position="1"/>
    </location>
</feature>
<dbReference type="Proteomes" id="UP001206925">
    <property type="component" value="Unassembled WGS sequence"/>
</dbReference>
<dbReference type="EMBL" id="JAMZMK010007206">
    <property type="protein sequence ID" value="KAI7745550.1"/>
    <property type="molecule type" value="Genomic_DNA"/>
</dbReference>
<accession>A0AAD5CRU0</accession>
<keyword evidence="2" id="KW-1185">Reference proteome</keyword>